<dbReference type="Proteomes" id="UP000807306">
    <property type="component" value="Unassembled WGS sequence"/>
</dbReference>
<feature type="compositionally biased region" description="Polar residues" evidence="1">
    <location>
        <begin position="49"/>
        <end position="65"/>
    </location>
</feature>
<name>A0A9P6E411_9AGAR</name>
<keyword evidence="3" id="KW-1185">Reference proteome</keyword>
<sequence length="292" mass="32417">MFSSLEFLELRFRHFGYESDETKQCACGWGNSAWHMDAATEETDHPPSSGRTLSAKGTESPTAFHSSKAKEDEDLLFQRDILNFRGSKRPTRPLGGASQSIACSLVCTFCHHRWLNKRRMITQATLETSLKVNNPGGYVALDVASRFLIISAATVGEMMIVMVSSRKQQPIVAQYPNSGRFISFHPELLGESGFRACYVSSLAPVWQGALRIFGGASYCAKPIATASQRKLSAVVSKRFPVTTHWARYEATKNRGPILTRGVVGIKFMVGIYAFPTELVAKIHEIKNFTLWA</sequence>
<dbReference type="EMBL" id="MU157959">
    <property type="protein sequence ID" value="KAF9522141.1"/>
    <property type="molecule type" value="Genomic_DNA"/>
</dbReference>
<gene>
    <name evidence="2" type="ORF">CPB83DRAFT_840722</name>
</gene>
<evidence type="ECO:0000313" key="2">
    <source>
        <dbReference type="EMBL" id="KAF9522141.1"/>
    </source>
</evidence>
<organism evidence="2 3">
    <name type="scientific">Crepidotus variabilis</name>
    <dbReference type="NCBI Taxonomy" id="179855"/>
    <lineage>
        <taxon>Eukaryota</taxon>
        <taxon>Fungi</taxon>
        <taxon>Dikarya</taxon>
        <taxon>Basidiomycota</taxon>
        <taxon>Agaricomycotina</taxon>
        <taxon>Agaricomycetes</taxon>
        <taxon>Agaricomycetidae</taxon>
        <taxon>Agaricales</taxon>
        <taxon>Agaricineae</taxon>
        <taxon>Crepidotaceae</taxon>
        <taxon>Crepidotus</taxon>
    </lineage>
</organism>
<accession>A0A9P6E411</accession>
<feature type="region of interest" description="Disordered" evidence="1">
    <location>
        <begin position="40"/>
        <end position="69"/>
    </location>
</feature>
<evidence type="ECO:0000256" key="1">
    <source>
        <dbReference type="SAM" id="MobiDB-lite"/>
    </source>
</evidence>
<reference evidence="2" key="1">
    <citation type="submission" date="2020-11" db="EMBL/GenBank/DDBJ databases">
        <authorList>
            <consortium name="DOE Joint Genome Institute"/>
            <person name="Ahrendt S."/>
            <person name="Riley R."/>
            <person name="Andreopoulos W."/>
            <person name="Labutti K."/>
            <person name="Pangilinan J."/>
            <person name="Ruiz-Duenas F.J."/>
            <person name="Barrasa J.M."/>
            <person name="Sanchez-Garcia M."/>
            <person name="Camarero S."/>
            <person name="Miyauchi S."/>
            <person name="Serrano A."/>
            <person name="Linde D."/>
            <person name="Babiker R."/>
            <person name="Drula E."/>
            <person name="Ayuso-Fernandez I."/>
            <person name="Pacheco R."/>
            <person name="Padilla G."/>
            <person name="Ferreira P."/>
            <person name="Barriuso J."/>
            <person name="Kellner H."/>
            <person name="Castanera R."/>
            <person name="Alfaro M."/>
            <person name="Ramirez L."/>
            <person name="Pisabarro A.G."/>
            <person name="Kuo A."/>
            <person name="Tritt A."/>
            <person name="Lipzen A."/>
            <person name="He G."/>
            <person name="Yan M."/>
            <person name="Ng V."/>
            <person name="Cullen D."/>
            <person name="Martin F."/>
            <person name="Rosso M.-N."/>
            <person name="Henrissat B."/>
            <person name="Hibbett D."/>
            <person name="Martinez A.T."/>
            <person name="Grigoriev I.V."/>
        </authorList>
    </citation>
    <scope>NUCLEOTIDE SEQUENCE</scope>
    <source>
        <strain evidence="2">CBS 506.95</strain>
    </source>
</reference>
<protein>
    <submittedName>
        <fullName evidence="2">Uncharacterized protein</fullName>
    </submittedName>
</protein>
<proteinExistence type="predicted"/>
<evidence type="ECO:0000313" key="3">
    <source>
        <dbReference type="Proteomes" id="UP000807306"/>
    </source>
</evidence>
<dbReference type="AlphaFoldDB" id="A0A9P6E411"/>
<comment type="caution">
    <text evidence="2">The sequence shown here is derived from an EMBL/GenBank/DDBJ whole genome shotgun (WGS) entry which is preliminary data.</text>
</comment>